<dbReference type="PANTHER" id="PTHR47331">
    <property type="entry name" value="PHD-TYPE DOMAIN-CONTAINING PROTEIN"/>
    <property type="match status" value="1"/>
</dbReference>
<evidence type="ECO:0000259" key="1">
    <source>
        <dbReference type="Pfam" id="PF17921"/>
    </source>
</evidence>
<dbReference type="Pfam" id="PF17921">
    <property type="entry name" value="Integrase_H2C2"/>
    <property type="match status" value="1"/>
</dbReference>
<dbReference type="PANTHER" id="PTHR47331:SF2">
    <property type="match status" value="1"/>
</dbReference>
<evidence type="ECO:0000313" key="2">
    <source>
        <dbReference type="EMBL" id="GBP87039.1"/>
    </source>
</evidence>
<proteinExistence type="predicted"/>
<dbReference type="EMBL" id="BGZK01001832">
    <property type="protein sequence ID" value="GBP87039.1"/>
    <property type="molecule type" value="Genomic_DNA"/>
</dbReference>
<reference evidence="2 3" key="1">
    <citation type="journal article" date="2019" name="Commun. Biol.">
        <title>The bagworm genome reveals a unique fibroin gene that provides high tensile strength.</title>
        <authorList>
            <person name="Kono N."/>
            <person name="Nakamura H."/>
            <person name="Ohtoshi R."/>
            <person name="Tomita M."/>
            <person name="Numata K."/>
            <person name="Arakawa K."/>
        </authorList>
    </citation>
    <scope>NUCLEOTIDE SEQUENCE [LARGE SCALE GENOMIC DNA]</scope>
</reference>
<name>A0A4C1ZJF7_EUMVA</name>
<dbReference type="OrthoDB" id="8958038at2759"/>
<dbReference type="InterPro" id="IPR041588">
    <property type="entry name" value="Integrase_H2C2"/>
</dbReference>
<evidence type="ECO:0000313" key="3">
    <source>
        <dbReference type="Proteomes" id="UP000299102"/>
    </source>
</evidence>
<dbReference type="AlphaFoldDB" id="A0A4C1ZJF7"/>
<dbReference type="Proteomes" id="UP000299102">
    <property type="component" value="Unassembled WGS sequence"/>
</dbReference>
<protein>
    <recommendedName>
        <fullName evidence="1">Integrase zinc-binding domain-containing protein</fullName>
    </recommendedName>
</protein>
<accession>A0A4C1ZJF7</accession>
<dbReference type="Gene3D" id="1.10.340.70">
    <property type="match status" value="1"/>
</dbReference>
<keyword evidence="3" id="KW-1185">Reference proteome</keyword>
<dbReference type="STRING" id="151549.A0A4C1ZJF7"/>
<comment type="caution">
    <text evidence="2">The sequence shown here is derived from an EMBL/GenBank/DDBJ whole genome shotgun (WGS) entry which is preliminary data.</text>
</comment>
<feature type="domain" description="Integrase zinc-binding" evidence="1">
    <location>
        <begin position="96"/>
        <end position="146"/>
    </location>
</feature>
<organism evidence="2 3">
    <name type="scientific">Eumeta variegata</name>
    <name type="common">Bagworm moth</name>
    <name type="synonym">Eumeta japonica</name>
    <dbReference type="NCBI Taxonomy" id="151549"/>
    <lineage>
        <taxon>Eukaryota</taxon>
        <taxon>Metazoa</taxon>
        <taxon>Ecdysozoa</taxon>
        <taxon>Arthropoda</taxon>
        <taxon>Hexapoda</taxon>
        <taxon>Insecta</taxon>
        <taxon>Pterygota</taxon>
        <taxon>Neoptera</taxon>
        <taxon>Endopterygota</taxon>
        <taxon>Lepidoptera</taxon>
        <taxon>Glossata</taxon>
        <taxon>Ditrysia</taxon>
        <taxon>Tineoidea</taxon>
        <taxon>Psychidae</taxon>
        <taxon>Oiketicinae</taxon>
        <taxon>Eumeta</taxon>
    </lineage>
</organism>
<sequence length="219" mass="25275">MRYRAEEHRKRTKVTKLASNFEEKLLWLQAIQKEFRKQLAAVKAALPLPRTSRIRNLALEVDASGLLLVKTRVAASNVTTETKGPPVVDGHHPYVRLYVQAVHEQLVHAGVKATTNEVRQRLWVLRMRPTIRTVIKNCLRCRIRRATPGEPPTGNLPAARLAHHQRPFSYVGLDYFGPYNVAIGRQDQKRYVALFTFLTTRAERFTWRWRVDSVLTAPY</sequence>
<gene>
    <name evidence="2" type="ORF">EVAR_65514_1</name>
</gene>